<evidence type="ECO:0000256" key="3">
    <source>
        <dbReference type="ARBA" id="ARBA00022722"/>
    </source>
</evidence>
<keyword evidence="5" id="KW-0378">Hydrolase</keyword>
<keyword evidence="3" id="KW-0540">Nuclease</keyword>
<dbReference type="EMBL" id="PCRF01000046">
    <property type="protein sequence ID" value="PIP16638.1"/>
    <property type="molecule type" value="Genomic_DNA"/>
</dbReference>
<keyword evidence="4" id="KW-0547">Nucleotide-binding</keyword>
<dbReference type="InterPro" id="IPR037038">
    <property type="entry name" value="HepT-like_sf"/>
</dbReference>
<evidence type="ECO:0000313" key="8">
    <source>
        <dbReference type="Proteomes" id="UP000230392"/>
    </source>
</evidence>
<keyword evidence="2" id="KW-1277">Toxin-antitoxin system</keyword>
<accession>A0A2G9YBN8</accession>
<gene>
    <name evidence="7" type="ORF">COX46_01065</name>
</gene>
<keyword evidence="1" id="KW-0597">Phosphoprotein</keyword>
<evidence type="ECO:0000313" key="7">
    <source>
        <dbReference type="EMBL" id="PIP16638.1"/>
    </source>
</evidence>
<dbReference type="GO" id="GO:0016787">
    <property type="term" value="F:hydrolase activity"/>
    <property type="evidence" value="ECO:0007669"/>
    <property type="project" value="UniProtKB-KW"/>
</dbReference>
<dbReference type="AlphaFoldDB" id="A0A2G9YBN8"/>
<evidence type="ECO:0000256" key="2">
    <source>
        <dbReference type="ARBA" id="ARBA00022649"/>
    </source>
</evidence>
<evidence type="ECO:0000256" key="4">
    <source>
        <dbReference type="ARBA" id="ARBA00022741"/>
    </source>
</evidence>
<organism evidence="7 8">
    <name type="scientific">bacterium (Candidatus Ratteibacteria) CG23_combo_of_CG06-09_8_20_14_all_48_7</name>
    <dbReference type="NCBI Taxonomy" id="2014292"/>
    <lineage>
        <taxon>Bacteria</taxon>
        <taxon>Candidatus Ratteibacteria</taxon>
    </lineage>
</organism>
<dbReference type="Proteomes" id="UP000230392">
    <property type="component" value="Unassembled WGS sequence"/>
</dbReference>
<dbReference type="PANTHER" id="PTHR34139:SF1">
    <property type="entry name" value="RNASE MJ1380-RELATED"/>
    <property type="match status" value="1"/>
</dbReference>
<dbReference type="Gene3D" id="1.20.120.580">
    <property type="entry name" value="bsu32300-like"/>
    <property type="match status" value="1"/>
</dbReference>
<reference evidence="7 8" key="1">
    <citation type="submission" date="2017-09" db="EMBL/GenBank/DDBJ databases">
        <title>Depth-based differentiation of microbial function through sediment-hosted aquifers and enrichment of novel symbionts in the deep terrestrial subsurface.</title>
        <authorList>
            <person name="Probst A.J."/>
            <person name="Ladd B."/>
            <person name="Jarett J.K."/>
            <person name="Geller-Mcgrath D.E."/>
            <person name="Sieber C.M."/>
            <person name="Emerson J.B."/>
            <person name="Anantharaman K."/>
            <person name="Thomas B.C."/>
            <person name="Malmstrom R."/>
            <person name="Stieglmeier M."/>
            <person name="Klingl A."/>
            <person name="Woyke T."/>
            <person name="Ryan C.M."/>
            <person name="Banfield J.F."/>
        </authorList>
    </citation>
    <scope>NUCLEOTIDE SEQUENCE [LARGE SCALE GENOMIC DNA]</scope>
    <source>
        <strain evidence="7">CG23_combo_of_CG06-09_8_20_14_all_48_7</strain>
    </source>
</reference>
<comment type="similarity">
    <text evidence="6">Belongs to the HepT RNase toxin family.</text>
</comment>
<sequence>MNRDLPFLKHILDETAFLLKETEDITFDAFIKDELLKRGCTRSLEIIGEATKNISPELKNKHKDIEWKRMAGIRDKIIHYYFGVNWDIVWSVLQEKIPELKQSIATIIKDLEAKNNLTF</sequence>
<evidence type="ECO:0000256" key="6">
    <source>
        <dbReference type="ARBA" id="ARBA00024207"/>
    </source>
</evidence>
<dbReference type="GO" id="GO:0000166">
    <property type="term" value="F:nucleotide binding"/>
    <property type="evidence" value="ECO:0007669"/>
    <property type="project" value="UniProtKB-KW"/>
</dbReference>
<dbReference type="Pfam" id="PF01934">
    <property type="entry name" value="HepT-like"/>
    <property type="match status" value="1"/>
</dbReference>
<dbReference type="InterPro" id="IPR008201">
    <property type="entry name" value="HepT-like"/>
</dbReference>
<dbReference type="GO" id="GO:0004540">
    <property type="term" value="F:RNA nuclease activity"/>
    <property type="evidence" value="ECO:0007669"/>
    <property type="project" value="InterPro"/>
</dbReference>
<dbReference type="PANTHER" id="PTHR34139">
    <property type="entry name" value="UPF0331 PROTEIN MJ0127"/>
    <property type="match status" value="1"/>
</dbReference>
<dbReference type="GO" id="GO:0110001">
    <property type="term" value="C:toxin-antitoxin complex"/>
    <property type="evidence" value="ECO:0007669"/>
    <property type="project" value="InterPro"/>
</dbReference>
<comment type="caution">
    <text evidence="7">The sequence shown here is derived from an EMBL/GenBank/DDBJ whole genome shotgun (WGS) entry which is preliminary data.</text>
</comment>
<evidence type="ECO:0000256" key="5">
    <source>
        <dbReference type="ARBA" id="ARBA00022801"/>
    </source>
</evidence>
<protein>
    <submittedName>
        <fullName evidence="7">DUF86 domain-containing protein</fullName>
    </submittedName>
</protein>
<name>A0A2G9YBN8_9BACT</name>
<dbReference type="InterPro" id="IPR051813">
    <property type="entry name" value="HepT_RNase_toxin"/>
</dbReference>
<evidence type="ECO:0000256" key="1">
    <source>
        <dbReference type="ARBA" id="ARBA00022553"/>
    </source>
</evidence>
<proteinExistence type="inferred from homology"/>